<dbReference type="EMBL" id="CALNXK010000017">
    <property type="protein sequence ID" value="CAH3104994.1"/>
    <property type="molecule type" value="Genomic_DNA"/>
</dbReference>
<dbReference type="PANTHER" id="PTHR43861">
    <property type="entry name" value="TRANS-ACONITATE 2-METHYLTRANSFERASE-RELATED"/>
    <property type="match status" value="1"/>
</dbReference>
<dbReference type="SUPFAM" id="SSF53335">
    <property type="entry name" value="S-adenosyl-L-methionine-dependent methyltransferases"/>
    <property type="match status" value="2"/>
</dbReference>
<dbReference type="InterPro" id="IPR029063">
    <property type="entry name" value="SAM-dependent_MTases_sf"/>
</dbReference>
<evidence type="ECO:0000259" key="1">
    <source>
        <dbReference type="Pfam" id="PF13847"/>
    </source>
</evidence>
<reference evidence="2 3" key="1">
    <citation type="submission" date="2022-05" db="EMBL/GenBank/DDBJ databases">
        <authorList>
            <consortium name="Genoscope - CEA"/>
            <person name="William W."/>
        </authorList>
    </citation>
    <scope>NUCLEOTIDE SEQUENCE [LARGE SCALE GENOMIC DNA]</scope>
</reference>
<dbReference type="InterPro" id="IPR025714">
    <property type="entry name" value="Methyltranfer_dom"/>
</dbReference>
<feature type="domain" description="Methyltransferase" evidence="1">
    <location>
        <begin position="32"/>
        <end position="146"/>
    </location>
</feature>
<dbReference type="Pfam" id="PF13847">
    <property type="entry name" value="Methyltransf_31"/>
    <property type="match status" value="2"/>
</dbReference>
<dbReference type="Proteomes" id="UP001159405">
    <property type="component" value="Unassembled WGS sequence"/>
</dbReference>
<sequence length="451" mass="51777">MAEGYQQNSKWQRNGGKRFVQNEVAPYLSNDILDLGCGTGELSAYLAELVGPKGRVLAVDPDKDRIRVAQESHKEVENLTFAEGSTSSFPGLGLETYNVIFSNFVLHWVKTIEEKEKAFQNMFRSLKPTGKIFVRYGDRLPINFDRVFRELNPENMDRLLNLFEHETRPVIEKFDFSTRPFSLLIIMTNKMAEGYQQNSRWQRNGGKLFVQNEVEPYLSNDILDLGCGTGELSAYLAKLAGPKGRVLAVDPDKERIRVAKESYKEVENLTFAVGSTSSFPGLGLETYNVIFSNFVLHWIKNIEDKKKAFENMFRSLKPTGKIFVRYGDRMPTHFDRVFRELNPENLDRLMSINQFEPRPVIEQICLAAGFRVLNSFDEKFEDRVFENGESLCLFFWATTNGVFDPQFVTEDRMERFCARYSSGGNGRIKLRSEENDLCSVLVAEKPADLNW</sequence>
<evidence type="ECO:0000313" key="3">
    <source>
        <dbReference type="Proteomes" id="UP001159405"/>
    </source>
</evidence>
<dbReference type="Gene3D" id="3.40.50.150">
    <property type="entry name" value="Vaccinia Virus protein VP39"/>
    <property type="match status" value="2"/>
</dbReference>
<proteinExistence type="predicted"/>
<organism evidence="2 3">
    <name type="scientific">Porites lobata</name>
    <dbReference type="NCBI Taxonomy" id="104759"/>
    <lineage>
        <taxon>Eukaryota</taxon>
        <taxon>Metazoa</taxon>
        <taxon>Cnidaria</taxon>
        <taxon>Anthozoa</taxon>
        <taxon>Hexacorallia</taxon>
        <taxon>Scleractinia</taxon>
        <taxon>Fungiina</taxon>
        <taxon>Poritidae</taxon>
        <taxon>Porites</taxon>
    </lineage>
</organism>
<feature type="domain" description="Methyltransferase" evidence="1">
    <location>
        <begin position="222"/>
        <end position="336"/>
    </location>
</feature>
<protein>
    <recommendedName>
        <fullName evidence="1">Methyltransferase domain-containing protein</fullName>
    </recommendedName>
</protein>
<dbReference type="CDD" id="cd02440">
    <property type="entry name" value="AdoMet_MTases"/>
    <property type="match status" value="2"/>
</dbReference>
<evidence type="ECO:0000313" key="2">
    <source>
        <dbReference type="EMBL" id="CAH3104994.1"/>
    </source>
</evidence>
<gene>
    <name evidence="2" type="ORF">PLOB_00012620</name>
</gene>
<name>A0ABN8NGL6_9CNID</name>
<keyword evidence="3" id="KW-1185">Reference proteome</keyword>
<comment type="caution">
    <text evidence="2">The sequence shown here is derived from an EMBL/GenBank/DDBJ whole genome shotgun (WGS) entry which is preliminary data.</text>
</comment>
<accession>A0ABN8NGL6</accession>